<proteinExistence type="inferred from homology"/>
<dbReference type="EMBL" id="JALDAW010000022">
    <property type="protein sequence ID" value="MDY5168994.1"/>
    <property type="molecule type" value="Genomic_DNA"/>
</dbReference>
<dbReference type="STRING" id="1034346.GCA_000313565_02427"/>
<dbReference type="GeneID" id="94441227"/>
<dbReference type="PROSITE" id="PS51257">
    <property type="entry name" value="PROKAR_LIPOPROTEIN"/>
    <property type="match status" value="1"/>
</dbReference>
<name>A0A2V2FJW3_9FIRM</name>
<gene>
    <name evidence="10" type="ORF">DES51_102136</name>
    <name evidence="9" type="ORF">MQE39_12820</name>
</gene>
<dbReference type="InterPro" id="IPR004872">
    <property type="entry name" value="Lipoprotein_NlpA"/>
</dbReference>
<dbReference type="PANTHER" id="PTHR30429:SF1">
    <property type="entry name" value="D-METHIONINE-BINDING LIPOPROTEIN METQ-RELATED"/>
    <property type="match status" value="1"/>
</dbReference>
<feature type="lipid moiety-binding region" description="S-diacylglycerol cysteine" evidence="7">
    <location>
        <position position="20"/>
    </location>
</feature>
<evidence type="ECO:0000313" key="11">
    <source>
        <dbReference type="Proteomes" id="UP000247612"/>
    </source>
</evidence>
<evidence type="ECO:0000256" key="7">
    <source>
        <dbReference type="PIRSR" id="PIRSR002854-1"/>
    </source>
</evidence>
<dbReference type="SUPFAM" id="SSF53850">
    <property type="entry name" value="Periplasmic binding protein-like II"/>
    <property type="match status" value="1"/>
</dbReference>
<dbReference type="OrthoDB" id="9812878at2"/>
<keyword evidence="4" id="KW-0564">Palmitate</keyword>
<organism evidence="10 11">
    <name type="scientific">Dielma fastidiosa</name>
    <dbReference type="NCBI Taxonomy" id="1034346"/>
    <lineage>
        <taxon>Bacteria</taxon>
        <taxon>Bacillati</taxon>
        <taxon>Bacillota</taxon>
        <taxon>Erysipelotrichia</taxon>
        <taxon>Erysipelotrichales</taxon>
        <taxon>Erysipelotrichaceae</taxon>
        <taxon>Dielma</taxon>
    </lineage>
</organism>
<evidence type="ECO:0000313" key="10">
    <source>
        <dbReference type="EMBL" id="PXX81018.1"/>
    </source>
</evidence>
<dbReference type="PANTHER" id="PTHR30429">
    <property type="entry name" value="D-METHIONINE-BINDING LIPOPROTEIN METQ"/>
    <property type="match status" value="1"/>
</dbReference>
<reference evidence="10 11" key="1">
    <citation type="submission" date="2018-05" db="EMBL/GenBank/DDBJ databases">
        <title>Genomic Encyclopedia of Type Strains, Phase IV (KMG-IV): sequencing the most valuable type-strain genomes for metagenomic binning, comparative biology and taxonomic classification.</title>
        <authorList>
            <person name="Goeker M."/>
        </authorList>
    </citation>
    <scope>NUCLEOTIDE SEQUENCE [LARGE SCALE GENOMIC DNA]</scope>
    <source>
        <strain evidence="10 11">JC118</strain>
    </source>
</reference>
<comment type="similarity">
    <text evidence="6">Belongs to the nlpA lipoprotein family.</text>
</comment>
<comment type="subcellular location">
    <subcellularLocation>
        <location evidence="1">Membrane</location>
        <topology evidence="1">Lipid-anchor</topology>
    </subcellularLocation>
</comment>
<comment type="caution">
    <text evidence="10">The sequence shown here is derived from an EMBL/GenBank/DDBJ whole genome shotgun (WGS) entry which is preliminary data.</text>
</comment>
<dbReference type="PIRSF" id="PIRSF002854">
    <property type="entry name" value="MetQ"/>
    <property type="match status" value="1"/>
</dbReference>
<accession>A0A2V2FJW3</accession>
<dbReference type="Pfam" id="PF03180">
    <property type="entry name" value="Lipoprotein_9"/>
    <property type="match status" value="1"/>
</dbReference>
<dbReference type="AlphaFoldDB" id="A0A2V2FJW3"/>
<feature type="chain" id="PRO_5043161609" description="Lipoprotein" evidence="8">
    <location>
        <begin position="22"/>
        <end position="283"/>
    </location>
</feature>
<keyword evidence="2 8" id="KW-0732">Signal</keyword>
<evidence type="ECO:0000313" key="9">
    <source>
        <dbReference type="EMBL" id="MDY5168994.1"/>
    </source>
</evidence>
<dbReference type="Proteomes" id="UP001276902">
    <property type="component" value="Unassembled WGS sequence"/>
</dbReference>
<keyword evidence="3" id="KW-0472">Membrane</keyword>
<dbReference type="Proteomes" id="UP000247612">
    <property type="component" value="Unassembled WGS sequence"/>
</dbReference>
<evidence type="ECO:0000256" key="1">
    <source>
        <dbReference type="ARBA" id="ARBA00004635"/>
    </source>
</evidence>
<evidence type="ECO:0000256" key="8">
    <source>
        <dbReference type="SAM" id="SignalP"/>
    </source>
</evidence>
<sequence>MKKLSKILCACLLSLSLAACSSNDKPSDQTEGNNPTDERITVKLGVVGTTNEWWDPAIAALKEEGIDLQLVVFSEYVQPNRALSEGEIDLNAFQHYAYLNKEIEEVGYDITAISDSIIAPFGIYSKKIASLDELKDGDQIAIPQDPTNGGRALKVLEQAGLIKVDPAAGYTPEVKDVTENKLNLQFVQVEASQTAALLDDVAAGFINGAHAVDNGYTPNQDAIYIEQVVEGGDNPYINVIVARTADKDNETYKKVIEAFKTAETVKVIEDVYKGAYKPAFTLE</sequence>
<dbReference type="RefSeq" id="WP_022938712.1">
    <property type="nucleotide sequence ID" value="NZ_BAABZA010000002.1"/>
</dbReference>
<dbReference type="Gene3D" id="3.40.190.10">
    <property type="entry name" value="Periplasmic binding protein-like II"/>
    <property type="match status" value="2"/>
</dbReference>
<keyword evidence="5 6" id="KW-0449">Lipoprotein</keyword>
<evidence type="ECO:0000256" key="6">
    <source>
        <dbReference type="PIRNR" id="PIRNR002854"/>
    </source>
</evidence>
<dbReference type="GO" id="GO:0016020">
    <property type="term" value="C:membrane"/>
    <property type="evidence" value="ECO:0007669"/>
    <property type="project" value="UniProtKB-SubCell"/>
</dbReference>
<feature type="signal peptide" evidence="8">
    <location>
        <begin position="1"/>
        <end position="21"/>
    </location>
</feature>
<reference evidence="9" key="2">
    <citation type="submission" date="2022-03" db="EMBL/GenBank/DDBJ databases">
        <title>First case of bacteraemia caused by Dielma fastidiosa in a patient hospitalised with diverticulitis.</title>
        <authorList>
            <person name="Forman-Ankjaer B."/>
            <person name="Hvid-Jensen F."/>
            <person name="Kobel C.M."/>
            <person name="Greve T."/>
        </authorList>
    </citation>
    <scope>NUCLEOTIDE SEQUENCE</scope>
    <source>
        <strain evidence="9">AUH_DF_2021</strain>
    </source>
</reference>
<evidence type="ECO:0000256" key="3">
    <source>
        <dbReference type="ARBA" id="ARBA00023136"/>
    </source>
</evidence>
<evidence type="ECO:0000256" key="2">
    <source>
        <dbReference type="ARBA" id="ARBA00022729"/>
    </source>
</evidence>
<dbReference type="EMBL" id="QJKH01000002">
    <property type="protein sequence ID" value="PXX81018.1"/>
    <property type="molecule type" value="Genomic_DNA"/>
</dbReference>
<protein>
    <recommendedName>
        <fullName evidence="6">Lipoprotein</fullName>
    </recommendedName>
</protein>
<keyword evidence="11" id="KW-1185">Reference proteome</keyword>
<evidence type="ECO:0000256" key="5">
    <source>
        <dbReference type="ARBA" id="ARBA00023288"/>
    </source>
</evidence>
<evidence type="ECO:0000256" key="4">
    <source>
        <dbReference type="ARBA" id="ARBA00023139"/>
    </source>
</evidence>